<keyword evidence="6" id="KW-0106">Calcium</keyword>
<dbReference type="InterPro" id="IPR011047">
    <property type="entry name" value="Quinoprotein_ADH-like_sf"/>
</dbReference>
<proteinExistence type="inferred from homology"/>
<evidence type="ECO:0000313" key="10">
    <source>
        <dbReference type="Proteomes" id="UP000268469"/>
    </source>
</evidence>
<evidence type="ECO:0000256" key="2">
    <source>
        <dbReference type="ARBA" id="ARBA00008387"/>
    </source>
</evidence>
<accession>A0A660SCF9</accession>
<reference evidence="9 10" key="1">
    <citation type="submission" date="2018-06" db="EMBL/GenBank/DDBJ databases">
        <title>Extensive metabolic versatility and redundancy in microbially diverse, dynamic hydrothermal sediments.</title>
        <authorList>
            <person name="Dombrowski N."/>
            <person name="Teske A."/>
            <person name="Baker B.J."/>
        </authorList>
    </citation>
    <scope>NUCLEOTIDE SEQUENCE [LARGE SCALE GENOMIC DNA]</scope>
    <source>
        <strain evidence="9">B36_G15</strain>
    </source>
</reference>
<dbReference type="GO" id="GO:0046872">
    <property type="term" value="F:metal ion binding"/>
    <property type="evidence" value="ECO:0007669"/>
    <property type="project" value="UniProtKB-KW"/>
</dbReference>
<organism evidence="9 10">
    <name type="scientific">candidate division WOR-3 bacterium</name>
    <dbReference type="NCBI Taxonomy" id="2052148"/>
    <lineage>
        <taxon>Bacteria</taxon>
        <taxon>Bacteria division WOR-3</taxon>
    </lineage>
</organism>
<dbReference type="Gene3D" id="2.130.10.130">
    <property type="entry name" value="Integrin alpha, N-terminal"/>
    <property type="match status" value="1"/>
</dbReference>
<evidence type="ECO:0000256" key="4">
    <source>
        <dbReference type="ARBA" id="ARBA00022723"/>
    </source>
</evidence>
<dbReference type="PANTHER" id="PTHR45460">
    <property type="entry name" value="SIMILAR TO CYSTEINE PROTEINASE"/>
    <property type="match status" value="1"/>
</dbReference>
<keyword evidence="5" id="KW-0732">Signal</keyword>
<dbReference type="SUPFAM" id="SSF69318">
    <property type="entry name" value="Integrin alpha N-terminal domain"/>
    <property type="match status" value="1"/>
</dbReference>
<sequence length="1030" mass="115568">LYVGPASITVADYNNDGLLDFFFYKNRRDEFGYNQFVAAMYINIGTSTDPDFNPHDMAPNLDFTALFQAAGIYCNWAGDHLCSVDIDQDGDVDVLIISQDKIFLVRNPGTDNFEIDNFEISELNYDQRTGFTIGRGGTSVDAADFDKDGDIDVIGGTVNDVPYLVYYENDGTGFFTRKEILIPNPNCTGIVATCVRDFNMDGWVDIFGATDRWNAGNEARMWFYKNNGLYTDPDTGDTTLDLEFRCLNNCQPILPPPHDVDMSAVLDYDQDGDYDVILADANHSGDYYLIINELAPVYTTSGEARSTSYTGDLDPRRYAITKVKVTRLQMGILGHSSEGLRVDLYVSNDGVNWEFYASYEGDEIQNYNGLAWHTFNHFGSRFMWKALLSAEEDEMEEYEGASFETPIIREIRFRFAYVERREYARTSVATQLVDEQGRQLKLIIAGTFYFPGWQGHLRAYDVTQMPMLNTSYSELRTITRSDLTAPSGREIVASGVTIRWDAGELLQNRSPDDRVIYTALPDSNGDLTRIEFTAANVSQLAPLLNDQQNDNVGLINFVRGEGRYWKLGDINHSNPIVVGPPSGAVSQMGEGYDQFLLDYSDRRKVLYVGANDGMLHCFDVLTGEELWAFIPYNLLPKLRNMRAVDNATGSRYFVRDVYVDGTPTSADVYIDADGDGNKEWRTILLCGQGAGYGSSVAGGLNYYFALDITDPENPQPLWEFTHTQLGETWSVPAIGKIMKNGEPTWVAFVGSGYDNNSDHRTGNRFYAIDLETGQQFWLFNAGEVKTKDELGWNIKNTIPCSPSTVDIDEDGFVDRVYVGDLDGRLWKIDVSREFRRSQDWQAEVIYEDHHNYPIISKPAVWINATVESPVPRIYFGTGGDDRAPDDVTYSFIALLDGNRPEVEWFIGDHRELNLNSSLDKGDLGVGEKVWADPKIADYIVYFSTLTGSIESVDPCESLAGIGKLYARYIVAKAGNPIGSTAFRTAAGPAEALNLEIKTRSAVTIGESERVQGQTRKREVYIQEYNSTLQR</sequence>
<feature type="non-terminal residue" evidence="9">
    <location>
        <position position="1030"/>
    </location>
</feature>
<dbReference type="SUPFAM" id="SSF50998">
    <property type="entry name" value="Quinoprotein alcohol dehydrogenase-like"/>
    <property type="match status" value="1"/>
</dbReference>
<dbReference type="Gene3D" id="2.130.10.10">
    <property type="entry name" value="YVTN repeat-like/Quinoprotein amine dehydrogenase"/>
    <property type="match status" value="2"/>
</dbReference>
<name>A0A660SCF9_UNCW3</name>
<dbReference type="InterPro" id="IPR018391">
    <property type="entry name" value="PQQ_b-propeller_rpt"/>
</dbReference>
<dbReference type="InterPro" id="IPR028994">
    <property type="entry name" value="Integrin_alpha_N"/>
</dbReference>
<comment type="subcellular location">
    <subcellularLocation>
        <location evidence="1">Fimbrium</location>
    </subcellularLocation>
</comment>
<dbReference type="SMART" id="SM00564">
    <property type="entry name" value="PQQ"/>
    <property type="match status" value="3"/>
</dbReference>
<dbReference type="PANTHER" id="PTHR45460:SF2">
    <property type="entry name" value="ALPHA 1,3 GLUCANASE, GH71 FAMILY (EUROFUNG)"/>
    <property type="match status" value="1"/>
</dbReference>
<dbReference type="InterPro" id="IPR008707">
    <property type="entry name" value="B-propeller_PilY1"/>
</dbReference>
<evidence type="ECO:0000256" key="5">
    <source>
        <dbReference type="ARBA" id="ARBA00022729"/>
    </source>
</evidence>
<dbReference type="Pfam" id="PF13517">
    <property type="entry name" value="FG-GAP_3"/>
    <property type="match status" value="1"/>
</dbReference>
<evidence type="ECO:0000256" key="7">
    <source>
        <dbReference type="ARBA" id="ARBA00023263"/>
    </source>
</evidence>
<gene>
    <name evidence="9" type="ORF">DRP53_10880</name>
</gene>
<feature type="domain" description="PilY1 beta-propeller" evidence="8">
    <location>
        <begin position="567"/>
        <end position="830"/>
    </location>
</feature>
<dbReference type="Pfam" id="PF05567">
    <property type="entry name" value="T4P_PilY1"/>
    <property type="match status" value="1"/>
</dbReference>
<evidence type="ECO:0000313" key="9">
    <source>
        <dbReference type="EMBL" id="RKX68377.1"/>
    </source>
</evidence>
<dbReference type="AlphaFoldDB" id="A0A660SCF9"/>
<keyword evidence="4" id="KW-0479">Metal-binding</keyword>
<feature type="non-terminal residue" evidence="9">
    <location>
        <position position="1"/>
    </location>
</feature>
<dbReference type="Proteomes" id="UP000268469">
    <property type="component" value="Unassembled WGS sequence"/>
</dbReference>
<dbReference type="EMBL" id="QNBE01000170">
    <property type="protein sequence ID" value="RKX68377.1"/>
    <property type="molecule type" value="Genomic_DNA"/>
</dbReference>
<dbReference type="GO" id="GO:0009289">
    <property type="term" value="C:pilus"/>
    <property type="evidence" value="ECO:0007669"/>
    <property type="project" value="UniProtKB-SubCell"/>
</dbReference>
<comment type="caution">
    <text evidence="9">The sequence shown here is derived from an EMBL/GenBank/DDBJ whole genome shotgun (WGS) entry which is preliminary data.</text>
</comment>
<evidence type="ECO:0000259" key="8">
    <source>
        <dbReference type="Pfam" id="PF05567"/>
    </source>
</evidence>
<dbReference type="InterPro" id="IPR015943">
    <property type="entry name" value="WD40/YVTN_repeat-like_dom_sf"/>
</dbReference>
<keyword evidence="3" id="KW-1029">Fimbrium biogenesis</keyword>
<evidence type="ECO:0000256" key="6">
    <source>
        <dbReference type="ARBA" id="ARBA00022837"/>
    </source>
</evidence>
<dbReference type="InterPro" id="IPR013517">
    <property type="entry name" value="FG-GAP"/>
</dbReference>
<protein>
    <recommendedName>
        <fullName evidence="8">PilY1 beta-propeller domain-containing protein</fullName>
    </recommendedName>
</protein>
<evidence type="ECO:0000256" key="3">
    <source>
        <dbReference type="ARBA" id="ARBA00022558"/>
    </source>
</evidence>
<keyword evidence="7" id="KW-0281">Fimbrium</keyword>
<evidence type="ECO:0000256" key="1">
    <source>
        <dbReference type="ARBA" id="ARBA00004561"/>
    </source>
</evidence>
<comment type="similarity">
    <text evidence="2">Belongs to the PilY1 family.</text>
</comment>